<dbReference type="Pfam" id="PF00425">
    <property type="entry name" value="Chorismate_bind"/>
    <property type="match status" value="1"/>
</dbReference>
<organism evidence="3 4">
    <name type="scientific">Caulobacter mirabilis</name>
    <dbReference type="NCBI Taxonomy" id="69666"/>
    <lineage>
        <taxon>Bacteria</taxon>
        <taxon>Pseudomonadati</taxon>
        <taxon>Pseudomonadota</taxon>
        <taxon>Alphaproteobacteria</taxon>
        <taxon>Caulobacterales</taxon>
        <taxon>Caulobacteraceae</taxon>
        <taxon>Caulobacter</taxon>
    </lineage>
</organism>
<dbReference type="KEGG" id="cmb:CSW64_00240"/>
<feature type="domain" description="Anthranilate synthase component I N-terminal" evidence="2">
    <location>
        <begin position="11"/>
        <end position="131"/>
    </location>
</feature>
<evidence type="ECO:0000259" key="1">
    <source>
        <dbReference type="Pfam" id="PF00425"/>
    </source>
</evidence>
<gene>
    <name evidence="3" type="ORF">CSW64_00240</name>
</gene>
<dbReference type="InterPro" id="IPR015890">
    <property type="entry name" value="Chorismate_C"/>
</dbReference>
<proteinExistence type="predicted"/>
<dbReference type="EMBL" id="CP024201">
    <property type="protein sequence ID" value="ATQ40945.1"/>
    <property type="molecule type" value="Genomic_DNA"/>
</dbReference>
<dbReference type="PRINTS" id="PR00095">
    <property type="entry name" value="ANTSNTHASEI"/>
</dbReference>
<dbReference type="GO" id="GO:0000162">
    <property type="term" value="P:L-tryptophan biosynthetic process"/>
    <property type="evidence" value="ECO:0007669"/>
    <property type="project" value="TreeGrafter"/>
</dbReference>
<dbReference type="Proteomes" id="UP000228945">
    <property type="component" value="Chromosome"/>
</dbReference>
<dbReference type="InterPro" id="IPR019999">
    <property type="entry name" value="Anth_synth_I-like"/>
</dbReference>
<feature type="domain" description="Chorismate-utilising enzyme C-terminal" evidence="1">
    <location>
        <begin position="170"/>
        <end position="432"/>
    </location>
</feature>
<dbReference type="PANTHER" id="PTHR11236">
    <property type="entry name" value="AMINOBENZOATE/ANTHRANILATE SYNTHASE"/>
    <property type="match status" value="1"/>
</dbReference>
<name>A0A2D2ASK2_9CAUL</name>
<protein>
    <submittedName>
        <fullName evidence="3">Aminodeoxychorismate synthase component I</fullName>
    </submittedName>
</protein>
<reference evidence="3 4" key="1">
    <citation type="submission" date="2017-10" db="EMBL/GenBank/DDBJ databases">
        <title>Genome sequence of Caulobacter mirabilis FWC38.</title>
        <authorList>
            <person name="Fiebig A."/>
            <person name="Crosson S."/>
        </authorList>
    </citation>
    <scope>NUCLEOTIDE SEQUENCE [LARGE SCALE GENOMIC DNA]</scope>
    <source>
        <strain evidence="3 4">FWC 38</strain>
    </source>
</reference>
<dbReference type="InterPro" id="IPR005801">
    <property type="entry name" value="ADC_synthase"/>
</dbReference>
<evidence type="ECO:0000313" key="3">
    <source>
        <dbReference type="EMBL" id="ATQ40945.1"/>
    </source>
</evidence>
<evidence type="ECO:0000259" key="2">
    <source>
        <dbReference type="Pfam" id="PF04715"/>
    </source>
</evidence>
<evidence type="ECO:0000313" key="4">
    <source>
        <dbReference type="Proteomes" id="UP000228945"/>
    </source>
</evidence>
<dbReference type="AlphaFoldDB" id="A0A2D2ASK2"/>
<dbReference type="Pfam" id="PF04715">
    <property type="entry name" value="Anth_synt_I_N"/>
    <property type="match status" value="1"/>
</dbReference>
<dbReference type="SUPFAM" id="SSF56322">
    <property type="entry name" value="ADC synthase"/>
    <property type="match status" value="1"/>
</dbReference>
<dbReference type="Gene3D" id="3.60.120.10">
    <property type="entry name" value="Anthranilate synthase"/>
    <property type="match status" value="1"/>
</dbReference>
<accession>A0A2D2ASK2</accession>
<dbReference type="PANTHER" id="PTHR11236:SF9">
    <property type="entry name" value="ANTHRANILATE SYNTHASE COMPONENT 1"/>
    <property type="match status" value="1"/>
</dbReference>
<dbReference type="OrthoDB" id="9803598at2"/>
<keyword evidence="4" id="KW-1185">Reference proteome</keyword>
<dbReference type="InterPro" id="IPR006805">
    <property type="entry name" value="Anth_synth_I_N"/>
</dbReference>
<sequence length="444" mass="47327">MRTPTLLERPWRAPEDVLAAFADEPWSCAFLSGGGGARGRWSYVLRAPDATLTIAPSETADPFDAMTALLGPRRPSHPEGPPFQGGLAGLAAYELGDRIERLGLGRHPDWPDLALGRYPALLAFDHEMRRVVAVGEDAAGAEGAANWLSAPSRPAVQGRAAEVLDPPTSAQAYEAAVADVVARIHAGEYFQANIARRWTGRLADGVDPLDLLLRLVADSPAPFAAWLGLEDRALVSNSPERFVQVEAGRTLAVETRPIKGTRPRGRDPAADAGLARDLAASAKDRAENLMIVDLMRNDLSRVSVPGRVTTPELFAVESFANVHHLVSTVRAELAPGLGAIDLLRAAFPPGSVTGAPKVQAMKSIARLEPPRGPYCGSMLWAGFDGAFDSSVLIRTLACARAKDGHWDFEARAGAGIVADSDPLAERLETEDKIAALLRALTETT</sequence>
<dbReference type="RefSeq" id="WP_099620202.1">
    <property type="nucleotide sequence ID" value="NZ_CP024201.1"/>
</dbReference>